<sequence>MTNGTSQGLFVVVAIVIFGIFVLISYLLFKDNLKPTLANIFTDGLQQAEDSSNHENKNSLPVKDNIIFTGEKNASSQLLGYQYSYLNDTYDIVSKESATQIGIDGGVVYLEDTDEIMLNNGLGMTKLDIPYEIEGLPVTFISGFSEASFTGDFDSKNLKIIAPFTFQNSKYSGTFSNRQLEQILENAFRKSVFTGNLDASSVQYIMDGAFENSLFEGTLTLGDIFVIKTKAFDNSKFKKVINPFDIKTVNEDYPSDDSKSISNTAIRLFDTSYYSNPYQ</sequence>
<keyword evidence="3" id="KW-1185">Reference proteome</keyword>
<feature type="transmembrane region" description="Helical" evidence="1">
    <location>
        <begin position="6"/>
        <end position="29"/>
    </location>
</feature>
<gene>
    <name evidence="2" type="ORF">GCM10011573_24670</name>
</gene>
<dbReference type="Proteomes" id="UP000630615">
    <property type="component" value="Unassembled WGS sequence"/>
</dbReference>
<organism evidence="2 3">
    <name type="scientific">Enterococcus wangshanyuanii</name>
    <dbReference type="NCBI Taxonomy" id="2005703"/>
    <lineage>
        <taxon>Bacteria</taxon>
        <taxon>Bacillati</taxon>
        <taxon>Bacillota</taxon>
        <taxon>Bacilli</taxon>
        <taxon>Lactobacillales</taxon>
        <taxon>Enterococcaceae</taxon>
        <taxon>Enterococcus</taxon>
    </lineage>
</organism>
<name>A0ABQ1PBR0_9ENTE</name>
<evidence type="ECO:0000313" key="3">
    <source>
        <dbReference type="Proteomes" id="UP000630615"/>
    </source>
</evidence>
<evidence type="ECO:0000256" key="1">
    <source>
        <dbReference type="SAM" id="Phobius"/>
    </source>
</evidence>
<keyword evidence="1" id="KW-1133">Transmembrane helix</keyword>
<proteinExistence type="predicted"/>
<keyword evidence="1" id="KW-0472">Membrane</keyword>
<accession>A0ABQ1PBR0</accession>
<comment type="caution">
    <text evidence="2">The sequence shown here is derived from an EMBL/GenBank/DDBJ whole genome shotgun (WGS) entry which is preliminary data.</text>
</comment>
<keyword evidence="1" id="KW-0812">Transmembrane</keyword>
<protein>
    <submittedName>
        <fullName evidence="2">Uncharacterized protein</fullName>
    </submittedName>
</protein>
<evidence type="ECO:0000313" key="2">
    <source>
        <dbReference type="EMBL" id="GGC94098.1"/>
    </source>
</evidence>
<reference evidence="3" key="1">
    <citation type="journal article" date="2019" name="Int. J. Syst. Evol. Microbiol.">
        <title>The Global Catalogue of Microorganisms (GCM) 10K type strain sequencing project: providing services to taxonomists for standard genome sequencing and annotation.</title>
        <authorList>
            <consortium name="The Broad Institute Genomics Platform"/>
            <consortium name="The Broad Institute Genome Sequencing Center for Infectious Disease"/>
            <person name="Wu L."/>
            <person name="Ma J."/>
        </authorList>
    </citation>
    <scope>NUCLEOTIDE SEQUENCE [LARGE SCALE GENOMIC DNA]</scope>
    <source>
        <strain evidence="3">CGMCC 1.15942</strain>
    </source>
</reference>
<dbReference type="RefSeq" id="WP_088269805.1">
    <property type="nucleotide sequence ID" value="NZ_BMKI01000005.1"/>
</dbReference>
<dbReference type="EMBL" id="BMKI01000005">
    <property type="protein sequence ID" value="GGC94098.1"/>
    <property type="molecule type" value="Genomic_DNA"/>
</dbReference>